<keyword evidence="2" id="KW-1185">Reference proteome</keyword>
<dbReference type="EMBL" id="KN838873">
    <property type="protein sequence ID" value="KIJ92968.1"/>
    <property type="molecule type" value="Genomic_DNA"/>
</dbReference>
<gene>
    <name evidence="1" type="ORF">K443DRAFT_414731</name>
</gene>
<protein>
    <submittedName>
        <fullName evidence="1">Uncharacterized protein</fullName>
    </submittedName>
</protein>
<name>A0A0C9WW28_9AGAR</name>
<sequence>MSRLSRRFSWCAEFILTIMSPIYNFFRRLRRSTAEILGKSRQPWGVAETKISAGPSRVTGPAELIEMAQYYDDF</sequence>
<reference evidence="1 2" key="1">
    <citation type="submission" date="2014-04" db="EMBL/GenBank/DDBJ databases">
        <authorList>
            <consortium name="DOE Joint Genome Institute"/>
            <person name="Kuo A."/>
            <person name="Kohler A."/>
            <person name="Nagy L.G."/>
            <person name="Floudas D."/>
            <person name="Copeland A."/>
            <person name="Barry K.W."/>
            <person name="Cichocki N."/>
            <person name="Veneault-Fourrey C."/>
            <person name="LaButti K."/>
            <person name="Lindquist E.A."/>
            <person name="Lipzen A."/>
            <person name="Lundell T."/>
            <person name="Morin E."/>
            <person name="Murat C."/>
            <person name="Sun H."/>
            <person name="Tunlid A."/>
            <person name="Henrissat B."/>
            <person name="Grigoriev I.V."/>
            <person name="Hibbett D.S."/>
            <person name="Martin F."/>
            <person name="Nordberg H.P."/>
            <person name="Cantor M.N."/>
            <person name="Hua S.X."/>
        </authorList>
    </citation>
    <scope>NUCLEOTIDE SEQUENCE [LARGE SCALE GENOMIC DNA]</scope>
    <source>
        <strain evidence="1 2">LaAM-08-1</strain>
    </source>
</reference>
<organism evidence="1 2">
    <name type="scientific">Laccaria amethystina LaAM-08-1</name>
    <dbReference type="NCBI Taxonomy" id="1095629"/>
    <lineage>
        <taxon>Eukaryota</taxon>
        <taxon>Fungi</taxon>
        <taxon>Dikarya</taxon>
        <taxon>Basidiomycota</taxon>
        <taxon>Agaricomycotina</taxon>
        <taxon>Agaricomycetes</taxon>
        <taxon>Agaricomycetidae</taxon>
        <taxon>Agaricales</taxon>
        <taxon>Agaricineae</taxon>
        <taxon>Hydnangiaceae</taxon>
        <taxon>Laccaria</taxon>
    </lineage>
</organism>
<proteinExistence type="predicted"/>
<reference evidence="2" key="2">
    <citation type="submission" date="2015-01" db="EMBL/GenBank/DDBJ databases">
        <title>Evolutionary Origins and Diversification of the Mycorrhizal Mutualists.</title>
        <authorList>
            <consortium name="DOE Joint Genome Institute"/>
            <consortium name="Mycorrhizal Genomics Consortium"/>
            <person name="Kohler A."/>
            <person name="Kuo A."/>
            <person name="Nagy L.G."/>
            <person name="Floudas D."/>
            <person name="Copeland A."/>
            <person name="Barry K.W."/>
            <person name="Cichocki N."/>
            <person name="Veneault-Fourrey C."/>
            <person name="LaButti K."/>
            <person name="Lindquist E.A."/>
            <person name="Lipzen A."/>
            <person name="Lundell T."/>
            <person name="Morin E."/>
            <person name="Murat C."/>
            <person name="Riley R."/>
            <person name="Ohm R."/>
            <person name="Sun H."/>
            <person name="Tunlid A."/>
            <person name="Henrissat B."/>
            <person name="Grigoriev I.V."/>
            <person name="Hibbett D.S."/>
            <person name="Martin F."/>
        </authorList>
    </citation>
    <scope>NUCLEOTIDE SEQUENCE [LARGE SCALE GENOMIC DNA]</scope>
    <source>
        <strain evidence="2">LaAM-08-1</strain>
    </source>
</reference>
<dbReference type="HOGENOM" id="CLU_2688205_0_0_1"/>
<accession>A0A0C9WW28</accession>
<dbReference type="Proteomes" id="UP000054477">
    <property type="component" value="Unassembled WGS sequence"/>
</dbReference>
<dbReference type="AlphaFoldDB" id="A0A0C9WW28"/>
<evidence type="ECO:0000313" key="2">
    <source>
        <dbReference type="Proteomes" id="UP000054477"/>
    </source>
</evidence>
<evidence type="ECO:0000313" key="1">
    <source>
        <dbReference type="EMBL" id="KIJ92968.1"/>
    </source>
</evidence>